<feature type="transmembrane region" description="Helical" evidence="2">
    <location>
        <begin position="20"/>
        <end position="38"/>
    </location>
</feature>
<gene>
    <name evidence="3" type="ORF">NB063_18630</name>
</gene>
<evidence type="ECO:0000256" key="1">
    <source>
        <dbReference type="SAM" id="MobiDB-lite"/>
    </source>
</evidence>
<feature type="transmembrane region" description="Helical" evidence="2">
    <location>
        <begin position="45"/>
        <end position="63"/>
    </location>
</feature>
<dbReference type="Proteomes" id="UP001202961">
    <property type="component" value="Unassembled WGS sequence"/>
</dbReference>
<keyword evidence="2" id="KW-0472">Membrane</keyword>
<comment type="caution">
    <text evidence="3">The sequence shown here is derived from an EMBL/GenBank/DDBJ whole genome shotgun (WGS) entry which is preliminary data.</text>
</comment>
<evidence type="ECO:0000313" key="3">
    <source>
        <dbReference type="EMBL" id="MCM2372632.1"/>
    </source>
</evidence>
<reference evidence="3 4" key="1">
    <citation type="journal article" date="2022" name="Syst. Appl. Microbiol.">
        <title>Rhodopirellula aestuarii sp. nov., a novel member of the genus Rhodopirellula isolated from brackish sediments collected in the Tagus River estuary, Portugal.</title>
        <authorList>
            <person name="Vitorino I.R."/>
            <person name="Klimek D."/>
            <person name="Calusinska M."/>
            <person name="Lobo-da-Cunha A."/>
            <person name="Vasconcelos V."/>
            <person name="Lage O.M."/>
        </authorList>
    </citation>
    <scope>NUCLEOTIDE SEQUENCE [LARGE SCALE GENOMIC DNA]</scope>
    <source>
        <strain evidence="3 4">ICT_H3.1</strain>
    </source>
</reference>
<evidence type="ECO:0000256" key="2">
    <source>
        <dbReference type="SAM" id="Phobius"/>
    </source>
</evidence>
<sequence length="160" mass="17911">METFEQIWETSRTNDYSWGYSYVVWSGVALLVLLSLVRHKVIRRVLKLVVIAGGTMLATHWSAAEIHEKWRLRREWADMHPDRMTQDGMEALTIDGANLTMGPLIFGVGAIITLLGVATLLFFVRLVVVHVRAPTPQSDTDVTDAVEPPIETGNPYQPPA</sequence>
<feature type="region of interest" description="Disordered" evidence="1">
    <location>
        <begin position="136"/>
        <end position="160"/>
    </location>
</feature>
<evidence type="ECO:0000313" key="4">
    <source>
        <dbReference type="Proteomes" id="UP001202961"/>
    </source>
</evidence>
<evidence type="ECO:0008006" key="5">
    <source>
        <dbReference type="Google" id="ProtNLM"/>
    </source>
</evidence>
<proteinExistence type="predicted"/>
<dbReference type="EMBL" id="JAMQBK010000049">
    <property type="protein sequence ID" value="MCM2372632.1"/>
    <property type="molecule type" value="Genomic_DNA"/>
</dbReference>
<protein>
    <recommendedName>
        <fullName evidence="5">Transmembrane protein</fullName>
    </recommendedName>
</protein>
<name>A0ABT0U748_9BACT</name>
<organism evidence="3 4">
    <name type="scientific">Aporhodopirellula aestuarii</name>
    <dbReference type="NCBI Taxonomy" id="2950107"/>
    <lineage>
        <taxon>Bacteria</taxon>
        <taxon>Pseudomonadati</taxon>
        <taxon>Planctomycetota</taxon>
        <taxon>Planctomycetia</taxon>
        <taxon>Pirellulales</taxon>
        <taxon>Pirellulaceae</taxon>
        <taxon>Aporhodopirellula</taxon>
    </lineage>
</organism>
<keyword evidence="4" id="KW-1185">Reference proteome</keyword>
<keyword evidence="2" id="KW-1133">Transmembrane helix</keyword>
<feature type="transmembrane region" description="Helical" evidence="2">
    <location>
        <begin position="104"/>
        <end position="128"/>
    </location>
</feature>
<dbReference type="RefSeq" id="WP_250930263.1">
    <property type="nucleotide sequence ID" value="NZ_JAMQBK010000049.1"/>
</dbReference>
<keyword evidence="2" id="KW-0812">Transmembrane</keyword>
<accession>A0ABT0U748</accession>